<sequence>MDHELISTVFRKYKKDYVSKYLQQWTEIGPMNQNAISPLNDCELKLSVSKFSDGYQFITYGKEYTIHLTLRLRGGMYHFTSGRQDFDKLPYCDSKAVKNVLAFNLKDIKRIHQLPVTELQNSVLQGQAVLSDLFNETKEFFETTSLFISQLY</sequence>
<name>A0A814ICT7_9BILA</name>
<accession>A0A814ICT7</accession>
<dbReference type="EMBL" id="CAJOBC010003637">
    <property type="protein sequence ID" value="CAF3793621.1"/>
    <property type="molecule type" value="Genomic_DNA"/>
</dbReference>
<comment type="caution">
    <text evidence="2">The sequence shown here is derived from an EMBL/GenBank/DDBJ whole genome shotgun (WGS) entry which is preliminary data.</text>
</comment>
<dbReference type="OrthoDB" id="10010538at2759"/>
<protein>
    <submittedName>
        <fullName evidence="2">Uncharacterized protein</fullName>
    </submittedName>
</protein>
<dbReference type="Proteomes" id="UP000677228">
    <property type="component" value="Unassembled WGS sequence"/>
</dbReference>
<dbReference type="Proteomes" id="UP000663829">
    <property type="component" value="Unassembled WGS sequence"/>
</dbReference>
<organism evidence="2 5">
    <name type="scientific">Didymodactylos carnosus</name>
    <dbReference type="NCBI Taxonomy" id="1234261"/>
    <lineage>
        <taxon>Eukaryota</taxon>
        <taxon>Metazoa</taxon>
        <taxon>Spiralia</taxon>
        <taxon>Gnathifera</taxon>
        <taxon>Rotifera</taxon>
        <taxon>Eurotatoria</taxon>
        <taxon>Bdelloidea</taxon>
        <taxon>Philodinida</taxon>
        <taxon>Philodinidae</taxon>
        <taxon>Didymodactylos</taxon>
    </lineage>
</organism>
<evidence type="ECO:0000313" key="1">
    <source>
        <dbReference type="EMBL" id="CAF1015637.1"/>
    </source>
</evidence>
<evidence type="ECO:0000313" key="5">
    <source>
        <dbReference type="Proteomes" id="UP000663829"/>
    </source>
</evidence>
<dbReference type="Proteomes" id="UP000681722">
    <property type="component" value="Unassembled WGS sequence"/>
</dbReference>
<dbReference type="AlphaFoldDB" id="A0A814ICT7"/>
<evidence type="ECO:0000313" key="3">
    <source>
        <dbReference type="EMBL" id="CAF3784698.1"/>
    </source>
</evidence>
<dbReference type="EMBL" id="CAJNOQ010003636">
    <property type="protein sequence ID" value="CAF1022195.1"/>
    <property type="molecule type" value="Genomic_DNA"/>
</dbReference>
<dbReference type="EMBL" id="CAJOBA010006837">
    <property type="protein sequence ID" value="CAF3784698.1"/>
    <property type="molecule type" value="Genomic_DNA"/>
</dbReference>
<keyword evidence="5" id="KW-1185">Reference proteome</keyword>
<proteinExistence type="predicted"/>
<dbReference type="Proteomes" id="UP000682733">
    <property type="component" value="Unassembled WGS sequence"/>
</dbReference>
<reference evidence="2" key="1">
    <citation type="submission" date="2021-02" db="EMBL/GenBank/DDBJ databases">
        <authorList>
            <person name="Nowell W R."/>
        </authorList>
    </citation>
    <scope>NUCLEOTIDE SEQUENCE</scope>
</reference>
<dbReference type="EMBL" id="CAJNOK010006828">
    <property type="protein sequence ID" value="CAF1015637.1"/>
    <property type="molecule type" value="Genomic_DNA"/>
</dbReference>
<gene>
    <name evidence="2" type="ORF">GPM918_LOCUS14841</name>
    <name evidence="1" type="ORF">OVA965_LOCUS15267</name>
    <name evidence="4" type="ORF">SRO942_LOCUS14844</name>
    <name evidence="3" type="ORF">TMI583_LOCUS15273</name>
</gene>
<evidence type="ECO:0000313" key="4">
    <source>
        <dbReference type="EMBL" id="CAF3793621.1"/>
    </source>
</evidence>
<evidence type="ECO:0000313" key="2">
    <source>
        <dbReference type="EMBL" id="CAF1022195.1"/>
    </source>
</evidence>